<reference evidence="2 3" key="1">
    <citation type="submission" date="2018-08" db="EMBL/GenBank/DDBJ databases">
        <title>Chitinophagaceae sp. K23C18032701, a novel bacterium isolated from forest soil.</title>
        <authorList>
            <person name="Wang C."/>
        </authorList>
    </citation>
    <scope>NUCLEOTIDE SEQUENCE [LARGE SCALE GENOMIC DNA]</scope>
    <source>
        <strain evidence="2 3">K23C18032701</strain>
    </source>
</reference>
<comment type="caution">
    <text evidence="2">The sequence shown here is derived from an EMBL/GenBank/DDBJ whole genome shotgun (WGS) entry which is preliminary data.</text>
</comment>
<dbReference type="EMBL" id="QTJU01000006">
    <property type="protein sequence ID" value="RFM26980.1"/>
    <property type="molecule type" value="Genomic_DNA"/>
</dbReference>
<feature type="region of interest" description="Disordered" evidence="1">
    <location>
        <begin position="1"/>
        <end position="74"/>
    </location>
</feature>
<dbReference type="RefSeq" id="WP_116848289.1">
    <property type="nucleotide sequence ID" value="NZ_QTJU01000006.1"/>
</dbReference>
<evidence type="ECO:0000313" key="3">
    <source>
        <dbReference type="Proteomes" id="UP000261284"/>
    </source>
</evidence>
<evidence type="ECO:0000313" key="2">
    <source>
        <dbReference type="EMBL" id="RFM26980.1"/>
    </source>
</evidence>
<accession>A0A3E1NG87</accession>
<sequence length="74" mass="7987">MATVEPIHPGGAGKEGGNANSQSGHLTSAIPGKSPDNTPPLPLPERKPELDEDVYDEEDNWDRPALQGDDFDYE</sequence>
<feature type="compositionally biased region" description="Acidic residues" evidence="1">
    <location>
        <begin position="50"/>
        <end position="60"/>
    </location>
</feature>
<name>A0A3E1NG87_9BACT</name>
<proteinExistence type="predicted"/>
<protein>
    <submittedName>
        <fullName evidence="2">Uncharacterized protein</fullName>
    </submittedName>
</protein>
<gene>
    <name evidence="2" type="ORF">DXN05_15985</name>
</gene>
<dbReference type="Proteomes" id="UP000261284">
    <property type="component" value="Unassembled WGS sequence"/>
</dbReference>
<organism evidence="2 3">
    <name type="scientific">Deminuibacter soli</name>
    <dbReference type="NCBI Taxonomy" id="2291815"/>
    <lineage>
        <taxon>Bacteria</taxon>
        <taxon>Pseudomonadati</taxon>
        <taxon>Bacteroidota</taxon>
        <taxon>Chitinophagia</taxon>
        <taxon>Chitinophagales</taxon>
        <taxon>Chitinophagaceae</taxon>
        <taxon>Deminuibacter</taxon>
    </lineage>
</organism>
<dbReference type="AlphaFoldDB" id="A0A3E1NG87"/>
<keyword evidence="3" id="KW-1185">Reference proteome</keyword>
<evidence type="ECO:0000256" key="1">
    <source>
        <dbReference type="SAM" id="MobiDB-lite"/>
    </source>
</evidence>